<dbReference type="STRING" id="1122207.MUS1_12345"/>
<protein>
    <recommendedName>
        <fullName evidence="5">HTH lysR-type domain-containing protein</fullName>
    </recommendedName>
</protein>
<dbReference type="SUPFAM" id="SSF46785">
    <property type="entry name" value="Winged helix' DNA-binding domain"/>
    <property type="match status" value="1"/>
</dbReference>
<dbReference type="InterPro" id="IPR000847">
    <property type="entry name" value="LysR_HTH_N"/>
</dbReference>
<proteinExistence type="inferred from homology"/>
<dbReference type="AlphaFoldDB" id="X7E7N8"/>
<evidence type="ECO:0000256" key="3">
    <source>
        <dbReference type="ARBA" id="ARBA00023125"/>
    </source>
</evidence>
<dbReference type="GO" id="GO:0000976">
    <property type="term" value="F:transcription cis-regulatory region binding"/>
    <property type="evidence" value="ECO:0007669"/>
    <property type="project" value="TreeGrafter"/>
</dbReference>
<dbReference type="Gene3D" id="1.10.10.10">
    <property type="entry name" value="Winged helix-like DNA-binding domain superfamily/Winged helix DNA-binding domain"/>
    <property type="match status" value="1"/>
</dbReference>
<dbReference type="Proteomes" id="UP000054058">
    <property type="component" value="Unassembled WGS sequence"/>
</dbReference>
<evidence type="ECO:0000313" key="7">
    <source>
        <dbReference type="Proteomes" id="UP000054058"/>
    </source>
</evidence>
<dbReference type="RefSeq" id="WP_036160865.1">
    <property type="nucleotide sequence ID" value="NZ_JAMB01000005.1"/>
</dbReference>
<dbReference type="InterPro" id="IPR005119">
    <property type="entry name" value="LysR_subst-bd"/>
</dbReference>
<dbReference type="PANTHER" id="PTHR30126">
    <property type="entry name" value="HTH-TYPE TRANSCRIPTIONAL REGULATOR"/>
    <property type="match status" value="1"/>
</dbReference>
<dbReference type="Pfam" id="PF03466">
    <property type="entry name" value="LysR_substrate"/>
    <property type="match status" value="1"/>
</dbReference>
<evidence type="ECO:0000256" key="1">
    <source>
        <dbReference type="ARBA" id="ARBA00009437"/>
    </source>
</evidence>
<dbReference type="GO" id="GO:0003700">
    <property type="term" value="F:DNA-binding transcription factor activity"/>
    <property type="evidence" value="ECO:0007669"/>
    <property type="project" value="InterPro"/>
</dbReference>
<sequence length="307" mass="33782">MALHLVPRSLQYVEQVAHLGSIQAASREIGISASAIHRQIITIEEDLGELIFDRNVKGMVLTPAGRLILDLARNWRFDSAKLWTLMQANRGIEYGKIRIATMDGMVNGLALELASEISHRFPRVQTEFEITSPDRAVKGVINGDFDIAIVANPKPDVDLIYHWSKEFPLGCIAAPDHPIAAKKSITLEEFVTFPVAFQGASLPIRKLLEARHGWIFEKAVNSMVVSSVQLMKLLAVSGKYVSVTSEIDAGPEIKSGLLKFIPISDTDLFQQSIAVISNAQMPLSDVGTKIIHIAEQLLERPNNGLIS</sequence>
<evidence type="ECO:0000256" key="4">
    <source>
        <dbReference type="ARBA" id="ARBA00023163"/>
    </source>
</evidence>
<dbReference type="PATRIC" id="fig|1122207.3.peg.1605"/>
<comment type="similarity">
    <text evidence="1">Belongs to the LysR transcriptional regulatory family.</text>
</comment>
<dbReference type="PROSITE" id="PS50931">
    <property type="entry name" value="HTH_LYSR"/>
    <property type="match status" value="1"/>
</dbReference>
<evidence type="ECO:0000313" key="6">
    <source>
        <dbReference type="EMBL" id="ETX11183.1"/>
    </source>
</evidence>
<dbReference type="SUPFAM" id="SSF53850">
    <property type="entry name" value="Periplasmic binding protein-like II"/>
    <property type="match status" value="1"/>
</dbReference>
<dbReference type="InterPro" id="IPR036390">
    <property type="entry name" value="WH_DNA-bd_sf"/>
</dbReference>
<keyword evidence="7" id="KW-1185">Reference proteome</keyword>
<keyword evidence="2" id="KW-0805">Transcription regulation</keyword>
<dbReference type="InterPro" id="IPR036388">
    <property type="entry name" value="WH-like_DNA-bd_sf"/>
</dbReference>
<evidence type="ECO:0000256" key="2">
    <source>
        <dbReference type="ARBA" id="ARBA00023015"/>
    </source>
</evidence>
<organism evidence="6 7">
    <name type="scientific">Marinomonas ushuaiensis DSM 15871</name>
    <dbReference type="NCBI Taxonomy" id="1122207"/>
    <lineage>
        <taxon>Bacteria</taxon>
        <taxon>Pseudomonadati</taxon>
        <taxon>Pseudomonadota</taxon>
        <taxon>Gammaproteobacteria</taxon>
        <taxon>Oceanospirillales</taxon>
        <taxon>Oceanospirillaceae</taxon>
        <taxon>Marinomonas</taxon>
    </lineage>
</organism>
<accession>X7E7N8</accession>
<dbReference type="OrthoDB" id="9785745at2"/>
<feature type="domain" description="HTH lysR-type" evidence="5">
    <location>
        <begin position="5"/>
        <end position="62"/>
    </location>
</feature>
<comment type="caution">
    <text evidence="6">The sequence shown here is derived from an EMBL/GenBank/DDBJ whole genome shotgun (WGS) entry which is preliminary data.</text>
</comment>
<dbReference type="EMBL" id="JAMB01000005">
    <property type="protein sequence ID" value="ETX11183.1"/>
    <property type="molecule type" value="Genomic_DNA"/>
</dbReference>
<dbReference type="Gene3D" id="3.40.190.290">
    <property type="match status" value="1"/>
</dbReference>
<reference evidence="6 7" key="1">
    <citation type="submission" date="2014-01" db="EMBL/GenBank/DDBJ databases">
        <title>Marinomonas ushuaiensis DSM 15871 Genome Sequencing.</title>
        <authorList>
            <person name="Lai Q."/>
            <person name="Shao Z.S."/>
        </authorList>
    </citation>
    <scope>NUCLEOTIDE SEQUENCE [LARGE SCALE GENOMIC DNA]</scope>
    <source>
        <strain evidence="6 7">DSM 15871</strain>
    </source>
</reference>
<evidence type="ECO:0000259" key="5">
    <source>
        <dbReference type="PROSITE" id="PS50931"/>
    </source>
</evidence>
<gene>
    <name evidence="6" type="ORF">MUS1_12345</name>
</gene>
<name>X7E7N8_9GAMM</name>
<keyword evidence="4" id="KW-0804">Transcription</keyword>
<dbReference type="PANTHER" id="PTHR30126:SF80">
    <property type="entry name" value="TRANSCRIPTIONAL REGULATOR-RELATED"/>
    <property type="match status" value="1"/>
</dbReference>
<dbReference type="Pfam" id="PF00126">
    <property type="entry name" value="HTH_1"/>
    <property type="match status" value="1"/>
</dbReference>
<dbReference type="eggNOG" id="COG0583">
    <property type="taxonomic scope" value="Bacteria"/>
</dbReference>
<keyword evidence="3" id="KW-0238">DNA-binding</keyword>